<keyword evidence="5" id="KW-1185">Reference proteome</keyword>
<dbReference type="PANTHER" id="PTHR30055">
    <property type="entry name" value="HTH-TYPE TRANSCRIPTIONAL REGULATOR RUTR"/>
    <property type="match status" value="1"/>
</dbReference>
<dbReference type="Gene3D" id="1.10.357.10">
    <property type="entry name" value="Tetracycline Repressor, domain 2"/>
    <property type="match status" value="1"/>
</dbReference>
<accession>A0A2X0K2A4</accession>
<dbReference type="InterPro" id="IPR009057">
    <property type="entry name" value="Homeodomain-like_sf"/>
</dbReference>
<dbReference type="PRINTS" id="PR00455">
    <property type="entry name" value="HTHTETR"/>
</dbReference>
<feature type="domain" description="HTH tetR-type" evidence="3">
    <location>
        <begin position="14"/>
        <end position="74"/>
    </location>
</feature>
<dbReference type="SUPFAM" id="SSF46689">
    <property type="entry name" value="Homeodomain-like"/>
    <property type="match status" value="1"/>
</dbReference>
<dbReference type="PROSITE" id="PS01081">
    <property type="entry name" value="HTH_TETR_1"/>
    <property type="match status" value="1"/>
</dbReference>
<dbReference type="PANTHER" id="PTHR30055:SF226">
    <property type="entry name" value="HTH-TYPE TRANSCRIPTIONAL REGULATOR PKSA"/>
    <property type="match status" value="1"/>
</dbReference>
<dbReference type="OrthoDB" id="4364312at2"/>
<dbReference type="Proteomes" id="UP000248889">
    <property type="component" value="Unassembled WGS sequence"/>
</dbReference>
<evidence type="ECO:0000259" key="3">
    <source>
        <dbReference type="PROSITE" id="PS50977"/>
    </source>
</evidence>
<dbReference type="PROSITE" id="PS50977">
    <property type="entry name" value="HTH_TETR_2"/>
    <property type="match status" value="1"/>
</dbReference>
<dbReference type="InterPro" id="IPR050109">
    <property type="entry name" value="HTH-type_TetR-like_transc_reg"/>
</dbReference>
<dbReference type="GO" id="GO:0000976">
    <property type="term" value="F:transcription cis-regulatory region binding"/>
    <property type="evidence" value="ECO:0007669"/>
    <property type="project" value="TreeGrafter"/>
</dbReference>
<evidence type="ECO:0000256" key="1">
    <source>
        <dbReference type="ARBA" id="ARBA00023125"/>
    </source>
</evidence>
<dbReference type="AlphaFoldDB" id="A0A2X0K2A4"/>
<evidence type="ECO:0000313" key="4">
    <source>
        <dbReference type="EMBL" id="RAG81699.1"/>
    </source>
</evidence>
<evidence type="ECO:0000313" key="5">
    <source>
        <dbReference type="Proteomes" id="UP000248889"/>
    </source>
</evidence>
<sequence>MSPRRAAVNEVMRARSRERIMQAAVELVDRRGFTKVTLGDIAERAGVARGLVSYYFPGKRFLLQTAMHRHMHLTLAAALRTLEDKESPRHSEDPDVWLATAIDAVTGLAVDQPTLMRTHLALILAPMEGVFVQDEEQRELGRLLQEVLRRRGSTDPHADHAVLRSALMGACIGMLLPGAEAPPELIRADLFARYGLDPALGPRAPQLPAAG</sequence>
<comment type="caution">
    <text evidence="4">The sequence shown here is derived from an EMBL/GenBank/DDBJ whole genome shotgun (WGS) entry which is preliminary data.</text>
</comment>
<organism evidence="4 5">
    <name type="scientific">Streptacidiphilus pinicola</name>
    <dbReference type="NCBI Taxonomy" id="2219663"/>
    <lineage>
        <taxon>Bacteria</taxon>
        <taxon>Bacillati</taxon>
        <taxon>Actinomycetota</taxon>
        <taxon>Actinomycetes</taxon>
        <taxon>Kitasatosporales</taxon>
        <taxon>Streptomycetaceae</taxon>
        <taxon>Streptacidiphilus</taxon>
    </lineage>
</organism>
<dbReference type="GO" id="GO:0003700">
    <property type="term" value="F:DNA-binding transcription factor activity"/>
    <property type="evidence" value="ECO:0007669"/>
    <property type="project" value="TreeGrafter"/>
</dbReference>
<reference evidence="4 5" key="1">
    <citation type="submission" date="2018-06" db="EMBL/GenBank/DDBJ databases">
        <title>Streptacidiphilus pinicola sp. nov., isolated from pine grove soil.</title>
        <authorList>
            <person name="Roh S.G."/>
            <person name="Park S."/>
            <person name="Kim M.-K."/>
            <person name="Yun B.-R."/>
            <person name="Park J."/>
            <person name="Kim M.J."/>
            <person name="Kim Y.S."/>
            <person name="Kim S.B."/>
        </authorList>
    </citation>
    <scope>NUCLEOTIDE SEQUENCE [LARGE SCALE GENOMIC DNA]</scope>
    <source>
        <strain evidence="4 5">MMS16-CNU450</strain>
    </source>
</reference>
<evidence type="ECO:0000256" key="2">
    <source>
        <dbReference type="PROSITE-ProRule" id="PRU00335"/>
    </source>
</evidence>
<dbReference type="Pfam" id="PF00440">
    <property type="entry name" value="TetR_N"/>
    <property type="match status" value="1"/>
</dbReference>
<dbReference type="RefSeq" id="WP_111506653.1">
    <property type="nucleotide sequence ID" value="NZ_QKYN01000144.1"/>
</dbReference>
<protein>
    <submittedName>
        <fullName evidence="4">TetR/AcrR family transcriptional regulator</fullName>
    </submittedName>
</protein>
<dbReference type="InterPro" id="IPR023772">
    <property type="entry name" value="DNA-bd_HTH_TetR-type_CS"/>
</dbReference>
<dbReference type="EMBL" id="QKYN01000144">
    <property type="protein sequence ID" value="RAG81699.1"/>
    <property type="molecule type" value="Genomic_DNA"/>
</dbReference>
<proteinExistence type="predicted"/>
<gene>
    <name evidence="4" type="ORF">DN069_31515</name>
</gene>
<name>A0A2X0K2A4_9ACTN</name>
<dbReference type="InterPro" id="IPR001647">
    <property type="entry name" value="HTH_TetR"/>
</dbReference>
<keyword evidence="1 2" id="KW-0238">DNA-binding</keyword>
<feature type="DNA-binding region" description="H-T-H motif" evidence="2">
    <location>
        <begin position="37"/>
        <end position="56"/>
    </location>
</feature>